<protein>
    <submittedName>
        <fullName evidence="1">PhnA domain protein</fullName>
    </submittedName>
</protein>
<reference evidence="2" key="2">
    <citation type="submission" date="2019-06" db="EMBL/GenBank/DDBJ databases">
        <title>Co-occurence of chitin degradation, pigmentation and bioactivity in marine Pseudoalteromonas.</title>
        <authorList>
            <person name="Sonnenschein E.C."/>
            <person name="Bech P.K."/>
        </authorList>
    </citation>
    <scope>NUCLEOTIDE SEQUENCE [LARGE SCALE GENOMIC DNA]</scope>
    <source>
        <strain evidence="2">S2897</strain>
    </source>
</reference>
<dbReference type="Proteomes" id="UP000305874">
    <property type="component" value="Unassembled WGS sequence"/>
</dbReference>
<evidence type="ECO:0000313" key="1">
    <source>
        <dbReference type="EMBL" id="TMP77015.1"/>
    </source>
</evidence>
<sequence>MSIAATLAERSNGQCELCSSHL</sequence>
<accession>A0A5S3YLZ2</accession>
<dbReference type="AlphaFoldDB" id="A0A5S3YLZ2"/>
<proteinExistence type="predicted"/>
<comment type="caution">
    <text evidence="1">The sequence shown here is derived from an EMBL/GenBank/DDBJ whole genome shotgun (WGS) entry which is preliminary data.</text>
</comment>
<feature type="non-terminal residue" evidence="1">
    <location>
        <position position="22"/>
    </location>
</feature>
<name>A0A5S3YLZ2_9GAMM</name>
<organism evidence="1 2">
    <name type="scientific">Pseudoalteromonas ruthenica</name>
    <dbReference type="NCBI Taxonomy" id="151081"/>
    <lineage>
        <taxon>Bacteria</taxon>
        <taxon>Pseudomonadati</taxon>
        <taxon>Pseudomonadota</taxon>
        <taxon>Gammaproteobacteria</taxon>
        <taxon>Alteromonadales</taxon>
        <taxon>Pseudoalteromonadaceae</taxon>
        <taxon>Pseudoalteromonas</taxon>
    </lineage>
</organism>
<reference evidence="1 2" key="1">
    <citation type="submission" date="2017-12" db="EMBL/GenBank/DDBJ databases">
        <authorList>
            <person name="Paulsen S."/>
            <person name="Gram L.K."/>
        </authorList>
    </citation>
    <scope>NUCLEOTIDE SEQUENCE [LARGE SCALE GENOMIC DNA]</scope>
    <source>
        <strain evidence="1 2">S2897</strain>
    </source>
</reference>
<dbReference type="EMBL" id="PNCG01000451">
    <property type="protein sequence ID" value="TMP77015.1"/>
    <property type="molecule type" value="Genomic_DNA"/>
</dbReference>
<gene>
    <name evidence="1" type="ORF">CWC05_20950</name>
</gene>
<evidence type="ECO:0000313" key="2">
    <source>
        <dbReference type="Proteomes" id="UP000305874"/>
    </source>
</evidence>